<feature type="chain" id="PRO_5032721597" evidence="1">
    <location>
        <begin position="24"/>
        <end position="419"/>
    </location>
</feature>
<name>A0A848GD87_9RHOO</name>
<sequence length="419" mass="46914">MKTAIRHPLALLAGLLLGSFAHAAEIPAGTVLNKASIDKLLTETLDGKPLKSLLTERVEWMVRNQGFAMKLANARPIEVDARWKEATKRNAPQVKFETATRTVSGWKGGLPFPVIEAGDPTAGDKVAWNARYGLLEGYAQDEPYVAVYLVDLDKGVERVQNWAYKRVIMNGRVGAEAGTLGDGSVLAKTLVFLTYPQDIRGIGSFSLRHLDASKVDDKWVYINQFRRTKRVSGGGWMDPLGGGVDILQEDLNVWDTPPNWYPSVKLKGKRWVLAVAHAGKPVDESKKRTPAELLQSDLEQPPYINSRNAWEPREVYELEVTPATEHPYGKRVVYVDAELFQAYHSEIYDKKGEFWKFISYERAPVVGKDGFKGFSALQGRFIDVKRRHATVFASDWVMNDPKINDKTITAEALEREAGK</sequence>
<dbReference type="RefSeq" id="WP_169147886.1">
    <property type="nucleotide sequence ID" value="NZ_JABBGA010000025.1"/>
</dbReference>
<reference evidence="2 3" key="1">
    <citation type="submission" date="2020-04" db="EMBL/GenBank/DDBJ databases">
        <title>Zoogloea sp. G-4-1-14 isolated from soil.</title>
        <authorList>
            <person name="Dahal R.H."/>
        </authorList>
    </citation>
    <scope>NUCLEOTIDE SEQUENCE [LARGE SCALE GENOMIC DNA]</scope>
    <source>
        <strain evidence="2 3">G-4-1-14</strain>
    </source>
</reference>
<evidence type="ECO:0000313" key="2">
    <source>
        <dbReference type="EMBL" id="NML28363.1"/>
    </source>
</evidence>
<organism evidence="2 3">
    <name type="scientific">Zoogloea dura</name>
    <dbReference type="NCBI Taxonomy" id="2728840"/>
    <lineage>
        <taxon>Bacteria</taxon>
        <taxon>Pseudomonadati</taxon>
        <taxon>Pseudomonadota</taxon>
        <taxon>Betaproteobacteria</taxon>
        <taxon>Rhodocyclales</taxon>
        <taxon>Zoogloeaceae</taxon>
        <taxon>Zoogloea</taxon>
    </lineage>
</organism>
<dbReference type="EMBL" id="JABBGA010000025">
    <property type="protein sequence ID" value="NML28363.1"/>
    <property type="molecule type" value="Genomic_DNA"/>
</dbReference>
<keyword evidence="3" id="KW-1185">Reference proteome</keyword>
<dbReference type="Gene3D" id="2.50.20.10">
    <property type="entry name" value="Lipoprotein localisation LolA/LolB/LppX"/>
    <property type="match status" value="1"/>
</dbReference>
<proteinExistence type="predicted"/>
<evidence type="ECO:0000256" key="1">
    <source>
        <dbReference type="SAM" id="SignalP"/>
    </source>
</evidence>
<comment type="caution">
    <text evidence="2">The sequence shown here is derived from an EMBL/GenBank/DDBJ whole genome shotgun (WGS) entry which is preliminary data.</text>
</comment>
<gene>
    <name evidence="2" type="ORF">HHL15_21605</name>
</gene>
<dbReference type="Pfam" id="PF07044">
    <property type="entry name" value="DUF1329"/>
    <property type="match status" value="1"/>
</dbReference>
<evidence type="ECO:0000313" key="3">
    <source>
        <dbReference type="Proteomes" id="UP000580043"/>
    </source>
</evidence>
<dbReference type="Proteomes" id="UP000580043">
    <property type="component" value="Unassembled WGS sequence"/>
</dbReference>
<keyword evidence="1" id="KW-0732">Signal</keyword>
<dbReference type="CDD" id="cd16329">
    <property type="entry name" value="LolA_like"/>
    <property type="match status" value="1"/>
</dbReference>
<dbReference type="InterPro" id="IPR010752">
    <property type="entry name" value="DUF1329"/>
</dbReference>
<accession>A0A848GD87</accession>
<feature type="signal peptide" evidence="1">
    <location>
        <begin position="1"/>
        <end position="23"/>
    </location>
</feature>
<protein>
    <submittedName>
        <fullName evidence="2">DUF1329 domain-containing protein</fullName>
    </submittedName>
</protein>
<dbReference type="AlphaFoldDB" id="A0A848GD87"/>